<feature type="active site" description="Tele-phosphohistidine intermediate" evidence="18">
    <location>
        <position position="186"/>
    </location>
</feature>
<evidence type="ECO:0000256" key="20">
    <source>
        <dbReference type="PIRSR" id="PIRSR000732-3"/>
    </source>
</evidence>
<dbReference type="InterPro" id="IPR023151">
    <property type="entry name" value="PEP_util_CS"/>
</dbReference>
<dbReference type="InterPro" id="IPR036618">
    <property type="entry name" value="PtsI_HPr-bd_sf"/>
</dbReference>
<dbReference type="STRING" id="857293.CAAU_0119"/>
<dbReference type="Pfam" id="PF00391">
    <property type="entry name" value="PEP-utilizers"/>
    <property type="match status" value="1"/>
</dbReference>
<evidence type="ECO:0000256" key="17">
    <source>
        <dbReference type="PIRNR" id="PIRNR000732"/>
    </source>
</evidence>
<dbReference type="GO" id="GO:0009401">
    <property type="term" value="P:phosphoenolpyruvate-dependent sugar phosphotransferase system"/>
    <property type="evidence" value="ECO:0007669"/>
    <property type="project" value="UniProtKB-KW"/>
</dbReference>
<evidence type="ECO:0000256" key="4">
    <source>
        <dbReference type="ARBA" id="ARBA00004496"/>
    </source>
</evidence>
<evidence type="ECO:0000313" key="25">
    <source>
        <dbReference type="EMBL" id="CCC57769.1"/>
    </source>
</evidence>
<dbReference type="PROSITE" id="PS00742">
    <property type="entry name" value="PEP_ENZYMES_2"/>
    <property type="match status" value="1"/>
</dbReference>
<feature type="binding site" evidence="19">
    <location>
        <position position="328"/>
    </location>
    <ligand>
        <name>phosphoenolpyruvate</name>
        <dbReference type="ChEBI" id="CHEBI:58702"/>
    </ligand>
</feature>
<evidence type="ECO:0000256" key="15">
    <source>
        <dbReference type="ARBA" id="ARBA00022842"/>
    </source>
</evidence>
<reference evidence="25 26" key="1">
    <citation type="journal article" date="2011" name="J. Bacteriol.">
        <title>Draft genome sequence of Caloramator australicus strain RC3T, a thermoanaerobe from the Great Artesian Basin of Australia.</title>
        <authorList>
            <person name="Ogg C.D."/>
            <person name="Patel B.K.C."/>
        </authorList>
    </citation>
    <scope>NUCLEOTIDE SEQUENCE [LARGE SCALE GENOMIC DNA]</scope>
    <source>
        <strain evidence="25 26">RC3</strain>
    </source>
</reference>
<evidence type="ECO:0000313" key="26">
    <source>
        <dbReference type="Proteomes" id="UP000007652"/>
    </source>
</evidence>
<keyword evidence="12 17" id="KW-0598">Phosphotransferase system</keyword>
<keyword evidence="9 17" id="KW-0963">Cytoplasm</keyword>
<keyword evidence="8 17" id="KW-0813">Transport</keyword>
<keyword evidence="10 17" id="KW-0762">Sugar transport</keyword>
<sequence>MYKGIAASSGVAIGRAHIIKKEIEVKKYKVENAKEEIDRLDRAISITKDEIEKIKDASVNTIGEKIAKVFEAHLMILEDVEFINSIKNRIYDDKINAEYAVKLVSHEYAQIFLNMENEYFKERASDIKDVGNRIINILSGSNNNSIANIPEKCIIVADDITPSETAQMNKELVLGVATNLGGKTSHAAIIARTLEIPAVLGLGNITDVVKEGDILILDGDEGIIVVNPDDETVKRYKEKQQKINDEKSELLKYKNIIVNKNGRLIEIAANIGRKEEVDLAIKYGADGIGLFRTEFLYMDKETLPTEDEQFEAYKYVLEKMDGKPVIIRTLDIGGDKHLPYLNLEKEQNPFLGLRAIRLCLNRIDLFKTQLRAILRASVYGNLKIMFPMISGLEELRKAKGILKEAEEELSFQDIKYSKDYKLGIMIEVPSAAIISDILAKEVDFFSIGTNDLIQYTLAVDRMNQNVSYLYEPSHPSILRLIKIVIDNAHREGIWVGMCGEMASDLSMTETLFEMGLDEFSVSPPMILNLKKKLGGTYEGN</sequence>
<evidence type="ECO:0000256" key="13">
    <source>
        <dbReference type="ARBA" id="ARBA00022723"/>
    </source>
</evidence>
<dbReference type="SUPFAM" id="SSF47831">
    <property type="entry name" value="Enzyme I of the PEP:sugar phosphotransferase system HPr-binding (sub)domain"/>
    <property type="match status" value="1"/>
</dbReference>
<feature type="domain" description="PEP-utilising enzyme mobile" evidence="22">
    <location>
        <begin position="149"/>
        <end position="222"/>
    </location>
</feature>
<comment type="function">
    <text evidence="3 17">General (non sugar-specific) component of the phosphoenolpyruvate-dependent sugar phosphotransferase system (sugar PTS). This major carbohydrate active-transport system catalyzes the phosphorylation of incoming sugar substrates concomitantly with their translocation across the cell membrane. Enzyme I transfers the phosphoryl group from phosphoenolpyruvate (PEP) to the phosphoryl carrier protein (HPr).</text>
</comment>
<dbReference type="Gene3D" id="3.20.20.60">
    <property type="entry name" value="Phosphoenolpyruvate-binding domains"/>
    <property type="match status" value="1"/>
</dbReference>
<dbReference type="InterPro" id="IPR008279">
    <property type="entry name" value="PEP-util_enz_mobile_dom"/>
</dbReference>
<dbReference type="AlphaFoldDB" id="G0V3S9"/>
<evidence type="ECO:0000256" key="18">
    <source>
        <dbReference type="PIRSR" id="PIRSR000732-1"/>
    </source>
</evidence>
<dbReference type="eggNOG" id="COG1080">
    <property type="taxonomic scope" value="Bacteria"/>
</dbReference>
<dbReference type="InterPro" id="IPR040442">
    <property type="entry name" value="Pyrv_kinase-like_dom_sf"/>
</dbReference>
<protein>
    <recommendedName>
        <fullName evidence="7 17">Phosphoenolpyruvate-protein phosphotransferase</fullName>
        <ecNumber evidence="6 17">2.7.3.9</ecNumber>
    </recommendedName>
    <alternativeName>
        <fullName evidence="16 17">Phosphotransferase system, enzyme I</fullName>
    </alternativeName>
</protein>
<evidence type="ECO:0000259" key="23">
    <source>
        <dbReference type="Pfam" id="PF02896"/>
    </source>
</evidence>
<comment type="caution">
    <text evidence="25">The sequence shown here is derived from an EMBL/GenBank/DDBJ whole genome shotgun (WGS) entry which is preliminary data.</text>
</comment>
<dbReference type="OrthoDB" id="9765468at2"/>
<keyword evidence="14 17" id="KW-0418">Kinase</keyword>
<dbReference type="PANTHER" id="PTHR46244:SF3">
    <property type="entry name" value="PHOSPHOENOLPYRUVATE-PROTEIN PHOSPHOTRANSFERASE"/>
    <property type="match status" value="1"/>
</dbReference>
<evidence type="ECO:0000259" key="24">
    <source>
        <dbReference type="Pfam" id="PF05524"/>
    </source>
</evidence>
<dbReference type="InterPro" id="IPR015813">
    <property type="entry name" value="Pyrv/PenolPyrv_kinase-like_dom"/>
</dbReference>
<evidence type="ECO:0000256" key="5">
    <source>
        <dbReference type="ARBA" id="ARBA00007837"/>
    </source>
</evidence>
<comment type="cofactor">
    <cofactor evidence="2 17 20">
        <name>Mg(2+)</name>
        <dbReference type="ChEBI" id="CHEBI:18420"/>
    </cofactor>
</comment>
<dbReference type="InterPro" id="IPR000121">
    <property type="entry name" value="PEP_util_C"/>
</dbReference>
<evidence type="ECO:0000256" key="19">
    <source>
        <dbReference type="PIRSR" id="PIRSR000732-2"/>
    </source>
</evidence>
<dbReference type="Pfam" id="PF05524">
    <property type="entry name" value="PEP-utilisers_N"/>
    <property type="match status" value="1"/>
</dbReference>
<keyword evidence="13 17" id="KW-0479">Metal-binding</keyword>
<feature type="binding site" evidence="20">
    <location>
        <position position="427"/>
    </location>
    <ligand>
        <name>Mg(2+)</name>
        <dbReference type="ChEBI" id="CHEBI:18420"/>
    </ligand>
</feature>
<dbReference type="GO" id="GO:0008965">
    <property type="term" value="F:phosphoenolpyruvate-protein phosphotransferase activity"/>
    <property type="evidence" value="ECO:0007669"/>
    <property type="project" value="UniProtKB-EC"/>
</dbReference>
<dbReference type="InterPro" id="IPR050499">
    <property type="entry name" value="PEP-utilizing_PTS_enzyme"/>
</dbReference>
<gene>
    <name evidence="25" type="ORF">CAAU_0119</name>
</gene>
<dbReference type="PRINTS" id="PR01736">
    <property type="entry name" value="PHPHTRNFRASE"/>
</dbReference>
<dbReference type="Pfam" id="PF02896">
    <property type="entry name" value="PEP-utilizers_C"/>
    <property type="match status" value="1"/>
</dbReference>
<evidence type="ECO:0000256" key="8">
    <source>
        <dbReference type="ARBA" id="ARBA00022448"/>
    </source>
</evidence>
<dbReference type="Gene3D" id="3.50.30.10">
    <property type="entry name" value="Phosphohistidine domain"/>
    <property type="match status" value="1"/>
</dbReference>
<dbReference type="GO" id="GO:0046872">
    <property type="term" value="F:metal ion binding"/>
    <property type="evidence" value="ECO:0007669"/>
    <property type="project" value="UniProtKB-KW"/>
</dbReference>
<feature type="binding site" evidence="19">
    <location>
        <begin position="450"/>
        <end position="451"/>
    </location>
    <ligand>
        <name>phosphoenolpyruvate</name>
        <dbReference type="ChEBI" id="CHEBI:58702"/>
    </ligand>
</feature>
<dbReference type="InterPro" id="IPR024692">
    <property type="entry name" value="PTS_EI"/>
</dbReference>
<feature type="active site" description="Proton donor" evidence="18">
    <location>
        <position position="498"/>
    </location>
</feature>
<dbReference type="GO" id="GO:0005737">
    <property type="term" value="C:cytoplasm"/>
    <property type="evidence" value="ECO:0007669"/>
    <property type="project" value="UniProtKB-SubCell"/>
</dbReference>
<evidence type="ECO:0000256" key="12">
    <source>
        <dbReference type="ARBA" id="ARBA00022683"/>
    </source>
</evidence>
<dbReference type="GO" id="GO:0016301">
    <property type="term" value="F:kinase activity"/>
    <property type="evidence" value="ECO:0007669"/>
    <property type="project" value="UniProtKB-KW"/>
</dbReference>
<feature type="binding site" evidence="19">
    <location>
        <position position="461"/>
    </location>
    <ligand>
        <name>phosphoenolpyruvate</name>
        <dbReference type="ChEBI" id="CHEBI:58702"/>
    </ligand>
</feature>
<comment type="subcellular location">
    <subcellularLocation>
        <location evidence="4 17">Cytoplasm</location>
    </subcellularLocation>
</comment>
<feature type="domain" description="PEP-utilising enzyme C-terminal" evidence="23">
    <location>
        <begin position="258"/>
        <end position="533"/>
    </location>
</feature>
<feature type="binding site" evidence="19">
    <location>
        <position position="292"/>
    </location>
    <ligand>
        <name>phosphoenolpyruvate</name>
        <dbReference type="ChEBI" id="CHEBI:58702"/>
    </ligand>
</feature>
<evidence type="ECO:0000256" key="1">
    <source>
        <dbReference type="ARBA" id="ARBA00000683"/>
    </source>
</evidence>
<feature type="binding site" evidence="20">
    <location>
        <position position="451"/>
    </location>
    <ligand>
        <name>Mg(2+)</name>
        <dbReference type="ChEBI" id="CHEBI:18420"/>
    </ligand>
</feature>
<dbReference type="InterPro" id="IPR008731">
    <property type="entry name" value="PTS_EIN"/>
</dbReference>
<evidence type="ECO:0000256" key="14">
    <source>
        <dbReference type="ARBA" id="ARBA00022777"/>
    </source>
</evidence>
<dbReference type="EMBL" id="CAKP01000002">
    <property type="protein sequence ID" value="CCC57769.1"/>
    <property type="molecule type" value="Genomic_DNA"/>
</dbReference>
<dbReference type="SUPFAM" id="SSF51621">
    <property type="entry name" value="Phosphoenolpyruvate/pyruvate domain"/>
    <property type="match status" value="1"/>
</dbReference>
<dbReference type="InterPro" id="IPR036637">
    <property type="entry name" value="Phosphohistidine_dom_sf"/>
</dbReference>
<keyword evidence="15 17" id="KW-0460">Magnesium</keyword>
<dbReference type="PANTHER" id="PTHR46244">
    <property type="entry name" value="PHOSPHOENOLPYRUVATE-PROTEIN PHOSPHOTRANSFERASE"/>
    <property type="match status" value="1"/>
</dbReference>
<evidence type="ECO:0000256" key="2">
    <source>
        <dbReference type="ARBA" id="ARBA00001946"/>
    </source>
</evidence>
<dbReference type="PIRSF" id="PIRSF000732">
    <property type="entry name" value="PTS_enzyme_I"/>
    <property type="match status" value="1"/>
</dbReference>
<dbReference type="PROSITE" id="PS00370">
    <property type="entry name" value="PEP_ENZYMES_PHOS_SITE"/>
    <property type="match status" value="1"/>
</dbReference>
<dbReference type="RefSeq" id="WP_008907492.1">
    <property type="nucleotide sequence ID" value="NZ_CAKP01000002.1"/>
</dbReference>
<feature type="domain" description="Phosphotransferase system enzyme I N-terminal" evidence="24">
    <location>
        <begin position="3"/>
        <end position="123"/>
    </location>
</feature>
<evidence type="ECO:0000259" key="22">
    <source>
        <dbReference type="Pfam" id="PF00391"/>
    </source>
</evidence>
<name>G0V3S9_9CLOT</name>
<dbReference type="Proteomes" id="UP000007652">
    <property type="component" value="Unassembled WGS sequence"/>
</dbReference>
<dbReference type="NCBIfam" id="TIGR01417">
    <property type="entry name" value="PTS_I_fam"/>
    <property type="match status" value="1"/>
</dbReference>
<dbReference type="InterPro" id="IPR018274">
    <property type="entry name" value="PEP_util_AS"/>
</dbReference>
<evidence type="ECO:0000256" key="10">
    <source>
        <dbReference type="ARBA" id="ARBA00022597"/>
    </source>
</evidence>
<accession>G0V3S9</accession>
<evidence type="ECO:0000256" key="16">
    <source>
        <dbReference type="ARBA" id="ARBA00033235"/>
    </source>
</evidence>
<evidence type="ECO:0000256" key="3">
    <source>
        <dbReference type="ARBA" id="ARBA00002728"/>
    </source>
</evidence>
<comment type="similarity">
    <text evidence="5 17">Belongs to the PEP-utilizing enzyme family.</text>
</comment>
<feature type="coiled-coil region" evidence="21">
    <location>
        <begin position="23"/>
        <end position="57"/>
    </location>
</feature>
<proteinExistence type="inferred from homology"/>
<dbReference type="Gene3D" id="1.10.274.10">
    <property type="entry name" value="PtsI, HPr-binding domain"/>
    <property type="match status" value="1"/>
</dbReference>
<dbReference type="EC" id="2.7.3.9" evidence="6 17"/>
<keyword evidence="11 17" id="KW-0808">Transferase</keyword>
<keyword evidence="25" id="KW-0670">Pyruvate</keyword>
<organism evidence="25 26">
    <name type="scientific">Caloramator australicus RC3</name>
    <dbReference type="NCBI Taxonomy" id="857293"/>
    <lineage>
        <taxon>Bacteria</taxon>
        <taxon>Bacillati</taxon>
        <taxon>Bacillota</taxon>
        <taxon>Clostridia</taxon>
        <taxon>Eubacteriales</taxon>
        <taxon>Clostridiaceae</taxon>
        <taxon>Caloramator</taxon>
    </lineage>
</organism>
<comment type="catalytic activity">
    <reaction evidence="1 17">
        <text>L-histidyl-[protein] + phosphoenolpyruvate = N(pros)-phospho-L-histidyl-[protein] + pyruvate</text>
        <dbReference type="Rhea" id="RHEA:23880"/>
        <dbReference type="Rhea" id="RHEA-COMP:9745"/>
        <dbReference type="Rhea" id="RHEA-COMP:9746"/>
        <dbReference type="ChEBI" id="CHEBI:15361"/>
        <dbReference type="ChEBI" id="CHEBI:29979"/>
        <dbReference type="ChEBI" id="CHEBI:58702"/>
        <dbReference type="ChEBI" id="CHEBI:64837"/>
        <dbReference type="EC" id="2.7.3.9"/>
    </reaction>
</comment>
<keyword evidence="26" id="KW-1185">Reference proteome</keyword>
<evidence type="ECO:0000256" key="21">
    <source>
        <dbReference type="SAM" id="Coils"/>
    </source>
</evidence>
<dbReference type="SUPFAM" id="SSF52009">
    <property type="entry name" value="Phosphohistidine domain"/>
    <property type="match status" value="1"/>
</dbReference>
<dbReference type="InterPro" id="IPR006318">
    <property type="entry name" value="PTS_EI-like"/>
</dbReference>
<keyword evidence="21" id="KW-0175">Coiled coil</keyword>
<evidence type="ECO:0000256" key="9">
    <source>
        <dbReference type="ARBA" id="ARBA00022490"/>
    </source>
</evidence>
<evidence type="ECO:0000256" key="11">
    <source>
        <dbReference type="ARBA" id="ARBA00022679"/>
    </source>
</evidence>
<evidence type="ECO:0000256" key="6">
    <source>
        <dbReference type="ARBA" id="ARBA00012232"/>
    </source>
</evidence>
<evidence type="ECO:0000256" key="7">
    <source>
        <dbReference type="ARBA" id="ARBA00016544"/>
    </source>
</evidence>